<keyword evidence="13" id="KW-0460">Magnesium</keyword>
<evidence type="ECO:0000259" key="15">
    <source>
        <dbReference type="Pfam" id="PF17837"/>
    </source>
</evidence>
<dbReference type="PANTHER" id="PTHR38096">
    <property type="entry name" value="ENTEROBACTIN SYNTHASE COMPONENT D"/>
    <property type="match status" value="1"/>
</dbReference>
<comment type="catalytic activity">
    <reaction evidence="11">
        <text>apo-[peptidyl-carrier protein] + CoA = holo-[peptidyl-carrier protein] + adenosine 3',5'-bisphosphate + H(+)</text>
        <dbReference type="Rhea" id="RHEA:46228"/>
        <dbReference type="Rhea" id="RHEA-COMP:11479"/>
        <dbReference type="Rhea" id="RHEA-COMP:11480"/>
        <dbReference type="ChEBI" id="CHEBI:15378"/>
        <dbReference type="ChEBI" id="CHEBI:29999"/>
        <dbReference type="ChEBI" id="CHEBI:57287"/>
        <dbReference type="ChEBI" id="CHEBI:58343"/>
        <dbReference type="ChEBI" id="CHEBI:64479"/>
    </reaction>
</comment>
<evidence type="ECO:0000256" key="3">
    <source>
        <dbReference type="ARBA" id="ARBA00008342"/>
    </source>
</evidence>
<comment type="caution">
    <text evidence="16">The sequence shown here is derived from an EMBL/GenBank/DDBJ whole genome shotgun (WGS) entry which is preliminary data.</text>
</comment>
<dbReference type="RefSeq" id="WP_169418607.1">
    <property type="nucleotide sequence ID" value="NZ_JABBFX010000001.1"/>
</dbReference>
<feature type="binding site" evidence="12">
    <location>
        <position position="169"/>
    </location>
    <ligand>
        <name>CoA</name>
        <dbReference type="ChEBI" id="CHEBI:57287"/>
    </ligand>
</feature>
<dbReference type="GO" id="GO:0008897">
    <property type="term" value="F:holo-[acyl-carrier-protein] synthase activity"/>
    <property type="evidence" value="ECO:0007669"/>
    <property type="project" value="InterPro"/>
</dbReference>
<dbReference type="Pfam" id="PF17837">
    <property type="entry name" value="4PPT_N"/>
    <property type="match status" value="1"/>
</dbReference>
<feature type="binding site" evidence="13">
    <location>
        <position position="111"/>
    </location>
    <ligand>
        <name>Mg(2+)</name>
        <dbReference type="ChEBI" id="CHEBI:18420"/>
    </ligand>
</feature>
<dbReference type="InterPro" id="IPR037143">
    <property type="entry name" value="4-PPantetheinyl_Trfase_dom_sf"/>
</dbReference>
<dbReference type="InterPro" id="IPR003542">
    <property type="entry name" value="Enbac_synth_compD-like"/>
</dbReference>
<dbReference type="SUPFAM" id="SSF56214">
    <property type="entry name" value="4'-phosphopantetheinyl transferase"/>
    <property type="match status" value="1"/>
</dbReference>
<feature type="binding site" evidence="12">
    <location>
        <begin position="89"/>
        <end position="90"/>
    </location>
    <ligand>
        <name>CoA</name>
        <dbReference type="ChEBI" id="CHEBI:57287"/>
    </ligand>
</feature>
<evidence type="ECO:0000256" key="12">
    <source>
        <dbReference type="PIRSR" id="PIRSR603542-1"/>
    </source>
</evidence>
<dbReference type="GO" id="GO:0000287">
    <property type="term" value="F:magnesium ion binding"/>
    <property type="evidence" value="ECO:0007669"/>
    <property type="project" value="InterPro"/>
</dbReference>
<dbReference type="GO" id="GO:0009239">
    <property type="term" value="P:enterobactin biosynthetic process"/>
    <property type="evidence" value="ECO:0007669"/>
    <property type="project" value="UniProtKB-UniPathway"/>
</dbReference>
<dbReference type="InterPro" id="IPR008278">
    <property type="entry name" value="4-PPantetheinyl_Trfase_dom"/>
</dbReference>
<dbReference type="AlphaFoldDB" id="A0A848H109"/>
<evidence type="ECO:0000256" key="6">
    <source>
        <dbReference type="ARBA" id="ARBA00022679"/>
    </source>
</evidence>
<feature type="binding site" evidence="12">
    <location>
        <position position="159"/>
    </location>
    <ligand>
        <name>CoA</name>
        <dbReference type="ChEBI" id="CHEBI:57287"/>
    </ligand>
</feature>
<name>A0A848H109_9BURK</name>
<dbReference type="Proteomes" id="UP000541185">
    <property type="component" value="Unassembled WGS sequence"/>
</dbReference>
<comment type="similarity">
    <text evidence="3">Belongs to the P-Pant transferase superfamily. EntD family.</text>
</comment>
<feature type="binding site" evidence="12">
    <location>
        <position position="111"/>
    </location>
    <ligand>
        <name>CoA</name>
        <dbReference type="ChEBI" id="CHEBI:57287"/>
    </ligand>
</feature>
<dbReference type="PANTHER" id="PTHR38096:SF1">
    <property type="entry name" value="ENTEROBACTIN SYNTHASE COMPONENT D"/>
    <property type="match status" value="1"/>
</dbReference>
<protein>
    <recommendedName>
        <fullName evidence="5">Enterobactin synthase component D</fullName>
    </recommendedName>
    <alternativeName>
        <fullName evidence="8">4'-phosphopantetheinyl transferase EntD</fullName>
    </alternativeName>
    <alternativeName>
        <fullName evidence="9">Enterochelin synthase D</fullName>
    </alternativeName>
</protein>
<comment type="function">
    <text evidence="1">Involved in the biosynthesis of the siderophore enterobactin (enterochelin), which is a macrocyclic trimeric lactone of N-(2,3-dihydroxybenzoyl)-serine. The serine trilactone serves as a scaffolding for the three catechol functionalities that provide hexadentate coordination for the tightly ligated iron(2+) atoms. Plays an essential role in the assembly of the enterobactin by catalyzing the transfer of the 4'-phosphopantetheine (Ppant) moiety from coenzyme A to the apo-domains of both EntB (ArCP domain) and EntF (PCP domain) to yield their holo-forms which make them competent for the activation of 2,3-dihydroxybenzoate (DHB) and L-serine, respectively.</text>
</comment>
<dbReference type="EMBL" id="JABBFX010000001">
    <property type="protein sequence ID" value="NML44485.1"/>
    <property type="molecule type" value="Genomic_DNA"/>
</dbReference>
<feature type="domain" description="4'-phosphopantetheinyl transferase N-terminal" evidence="15">
    <location>
        <begin position="34"/>
        <end position="100"/>
    </location>
</feature>
<dbReference type="Gene3D" id="3.90.470.20">
    <property type="entry name" value="4'-phosphopantetheinyl transferase domain"/>
    <property type="match status" value="1"/>
</dbReference>
<reference evidence="16 17" key="1">
    <citation type="submission" date="2020-04" db="EMBL/GenBank/DDBJ databases">
        <title>Ramlibacter sp. G-1-2-2 isolated from soil.</title>
        <authorList>
            <person name="Dahal R.H."/>
        </authorList>
    </citation>
    <scope>NUCLEOTIDE SEQUENCE [LARGE SCALE GENOMIC DNA]</scope>
    <source>
        <strain evidence="16 17">G-1-2-2</strain>
    </source>
</reference>
<evidence type="ECO:0000256" key="2">
    <source>
        <dbReference type="ARBA" id="ARBA00004993"/>
    </source>
</evidence>
<evidence type="ECO:0000256" key="4">
    <source>
        <dbReference type="ARBA" id="ARBA00011503"/>
    </source>
</evidence>
<comment type="subunit">
    <text evidence="4">EntB, EntD, EntE, and EntF form a multienzyme complex called enterobactin synthase.</text>
</comment>
<feature type="binding site" evidence="12">
    <location>
        <position position="45"/>
    </location>
    <ligand>
        <name>CoA</name>
        <dbReference type="ChEBI" id="CHEBI:57287"/>
    </ligand>
</feature>
<dbReference type="InterPro" id="IPR041354">
    <property type="entry name" value="4PPT_N"/>
</dbReference>
<sequence>MESHYGSFLQLLPVSTAVLEDSIAKLGETVAGAEAALVLRATEKRRREFAAGRLLAHRALAALDPGHGSIGADGDGVPAWPPATTGCITHGAGRVAVAVASRGDVRGIGIDMEAVGRFHRGLEPLVLSGRERGQVEAVSHDARQARAAVLFCAKEAWFKCQFPLLRRRLGFADADVAVNWESGRFVIRPPGAVDSRGEVAGCSSVHEGIARAAIVLATGPATEALLQAWRLPGAA</sequence>
<evidence type="ECO:0000313" key="16">
    <source>
        <dbReference type="EMBL" id="NML44485.1"/>
    </source>
</evidence>
<comment type="catalytic activity">
    <reaction evidence="10">
        <text>apo-[aryl-carrier protein] + CoA = holo-[aryl-carrier protein] + adenosine 3',5'-bisphosphate + H(+)</text>
        <dbReference type="Rhea" id="RHEA:48404"/>
        <dbReference type="Rhea" id="RHEA-COMP:15903"/>
        <dbReference type="Rhea" id="RHEA-COMP:17557"/>
        <dbReference type="ChEBI" id="CHEBI:15378"/>
        <dbReference type="ChEBI" id="CHEBI:29999"/>
        <dbReference type="ChEBI" id="CHEBI:57287"/>
        <dbReference type="ChEBI" id="CHEBI:58343"/>
        <dbReference type="ChEBI" id="CHEBI:64479"/>
    </reaction>
</comment>
<evidence type="ECO:0000256" key="10">
    <source>
        <dbReference type="ARBA" id="ARBA00049176"/>
    </source>
</evidence>
<feature type="binding site" evidence="12">
    <location>
        <position position="53"/>
    </location>
    <ligand>
        <name>CoA</name>
        <dbReference type="ChEBI" id="CHEBI:57287"/>
    </ligand>
</feature>
<evidence type="ECO:0000256" key="8">
    <source>
        <dbReference type="ARBA" id="ARBA00029894"/>
    </source>
</evidence>
<feature type="binding site" evidence="13">
    <location>
        <position position="113"/>
    </location>
    <ligand>
        <name>Mg(2+)</name>
        <dbReference type="ChEBI" id="CHEBI:18420"/>
    </ligand>
</feature>
<keyword evidence="6 16" id="KW-0808">Transferase</keyword>
<accession>A0A848H109</accession>
<evidence type="ECO:0000256" key="9">
    <source>
        <dbReference type="ARBA" id="ARBA00031996"/>
    </source>
</evidence>
<evidence type="ECO:0000313" key="17">
    <source>
        <dbReference type="Proteomes" id="UP000541185"/>
    </source>
</evidence>
<dbReference type="GO" id="GO:0005886">
    <property type="term" value="C:plasma membrane"/>
    <property type="evidence" value="ECO:0007669"/>
    <property type="project" value="TreeGrafter"/>
</dbReference>
<proteinExistence type="inferred from homology"/>
<keyword evidence="17" id="KW-1185">Reference proteome</keyword>
<evidence type="ECO:0000259" key="14">
    <source>
        <dbReference type="Pfam" id="PF01648"/>
    </source>
</evidence>
<dbReference type="UniPathway" id="UPA00017"/>
<feature type="binding site" evidence="12">
    <location>
        <position position="155"/>
    </location>
    <ligand>
        <name>CoA</name>
        <dbReference type="ChEBI" id="CHEBI:57287"/>
    </ligand>
</feature>
<evidence type="ECO:0000256" key="7">
    <source>
        <dbReference type="ARBA" id="ARBA00023191"/>
    </source>
</evidence>
<evidence type="ECO:0000256" key="13">
    <source>
        <dbReference type="PIRSR" id="PIRSR603542-2"/>
    </source>
</evidence>
<keyword evidence="13" id="KW-0479">Metal-binding</keyword>
<evidence type="ECO:0000256" key="11">
    <source>
        <dbReference type="ARBA" id="ARBA00049191"/>
    </source>
</evidence>
<comment type="pathway">
    <text evidence="2">Siderophore biosynthesis; enterobactin biosynthesis.</text>
</comment>
<gene>
    <name evidence="16" type="ORF">HHL11_12035</name>
</gene>
<dbReference type="Pfam" id="PF01648">
    <property type="entry name" value="ACPS"/>
    <property type="match status" value="1"/>
</dbReference>
<evidence type="ECO:0000256" key="1">
    <source>
        <dbReference type="ARBA" id="ARBA00003937"/>
    </source>
</evidence>
<dbReference type="GO" id="GO:0009366">
    <property type="term" value="C:enterobactin synthetase complex"/>
    <property type="evidence" value="ECO:0007669"/>
    <property type="project" value="InterPro"/>
</dbReference>
<comment type="cofactor">
    <cofactor evidence="13">
        <name>Mg(2+)</name>
        <dbReference type="ChEBI" id="CHEBI:18420"/>
    </cofactor>
</comment>
<organism evidence="16 17">
    <name type="scientific">Ramlibacter agri</name>
    <dbReference type="NCBI Taxonomy" id="2728837"/>
    <lineage>
        <taxon>Bacteria</taxon>
        <taxon>Pseudomonadati</taxon>
        <taxon>Pseudomonadota</taxon>
        <taxon>Betaproteobacteria</taxon>
        <taxon>Burkholderiales</taxon>
        <taxon>Comamonadaceae</taxon>
        <taxon>Ramlibacter</taxon>
    </lineage>
</organism>
<feature type="domain" description="4'-phosphopantetheinyl transferase" evidence="14">
    <location>
        <begin position="107"/>
        <end position="184"/>
    </location>
</feature>
<evidence type="ECO:0000256" key="5">
    <source>
        <dbReference type="ARBA" id="ARBA00019087"/>
    </source>
</evidence>
<keyword evidence="7" id="KW-0259">Enterobactin biosynthesis</keyword>
<dbReference type="PRINTS" id="PR01399">
    <property type="entry name" value="ENTSNTHTASED"/>
</dbReference>